<proteinExistence type="predicted"/>
<dbReference type="EMBL" id="JADWDJ010000002">
    <property type="protein sequence ID" value="KAG5285092.1"/>
    <property type="molecule type" value="Genomic_DNA"/>
</dbReference>
<comment type="caution">
    <text evidence="1">The sequence shown here is derived from an EMBL/GenBank/DDBJ whole genome shotgun (WGS) entry which is preliminary data.</text>
</comment>
<evidence type="ECO:0000313" key="1">
    <source>
        <dbReference type="EMBL" id="KAG5285092.1"/>
    </source>
</evidence>
<evidence type="ECO:0000313" key="2">
    <source>
        <dbReference type="Proteomes" id="UP000823561"/>
    </source>
</evidence>
<accession>A0AAV6HFU7</accession>
<gene>
    <name evidence="1" type="ORF">AALO_G00033990</name>
</gene>
<protein>
    <submittedName>
        <fullName evidence="1">Uncharacterized protein</fullName>
    </submittedName>
</protein>
<dbReference type="Proteomes" id="UP000823561">
    <property type="component" value="Chromosome 2"/>
</dbReference>
<organism evidence="1 2">
    <name type="scientific">Alosa alosa</name>
    <name type="common">allis shad</name>
    <dbReference type="NCBI Taxonomy" id="278164"/>
    <lineage>
        <taxon>Eukaryota</taxon>
        <taxon>Metazoa</taxon>
        <taxon>Chordata</taxon>
        <taxon>Craniata</taxon>
        <taxon>Vertebrata</taxon>
        <taxon>Euteleostomi</taxon>
        <taxon>Actinopterygii</taxon>
        <taxon>Neopterygii</taxon>
        <taxon>Teleostei</taxon>
        <taxon>Clupei</taxon>
        <taxon>Clupeiformes</taxon>
        <taxon>Clupeoidei</taxon>
        <taxon>Clupeidae</taxon>
        <taxon>Alosa</taxon>
    </lineage>
</organism>
<dbReference type="AlphaFoldDB" id="A0AAV6HFU7"/>
<name>A0AAV6HFU7_9TELE</name>
<reference evidence="1" key="1">
    <citation type="submission" date="2020-10" db="EMBL/GenBank/DDBJ databases">
        <title>Chromosome-scale genome assembly of the Allis shad, Alosa alosa.</title>
        <authorList>
            <person name="Margot Z."/>
            <person name="Christophe K."/>
            <person name="Cabau C."/>
            <person name="Louis A."/>
            <person name="Berthelot C."/>
            <person name="Parey E."/>
            <person name="Roest Crollius H."/>
            <person name="Montfort J."/>
            <person name="Robinson-Rechavi M."/>
            <person name="Bucao C."/>
            <person name="Bouchez O."/>
            <person name="Gislard M."/>
            <person name="Lluch J."/>
            <person name="Milhes M."/>
            <person name="Lampietro C."/>
            <person name="Lopez Roques C."/>
            <person name="Donnadieu C."/>
            <person name="Braasch I."/>
            <person name="Desvignes T."/>
            <person name="Postlethwait J."/>
            <person name="Bobe J."/>
            <person name="Guiguen Y."/>
        </authorList>
    </citation>
    <scope>NUCLEOTIDE SEQUENCE</scope>
    <source>
        <strain evidence="1">M-15738</strain>
        <tissue evidence="1">Blood</tissue>
    </source>
</reference>
<keyword evidence="2" id="KW-1185">Reference proteome</keyword>
<sequence length="71" mass="8126">MQNRRMVSPPTTGFSLNEQCRSRKCDGGSFPLFLLHLWIPSEDSSFAKCNNTHIYCQPVPIPCCRRRLGAR</sequence>